<name>A0ABU6QZC6_9FABA</name>
<proteinExistence type="predicted"/>
<evidence type="ECO:0000313" key="1">
    <source>
        <dbReference type="EMBL" id="MED6116981.1"/>
    </source>
</evidence>
<accession>A0ABU6QZC6</accession>
<evidence type="ECO:0000313" key="2">
    <source>
        <dbReference type="Proteomes" id="UP001341840"/>
    </source>
</evidence>
<dbReference type="Proteomes" id="UP001341840">
    <property type="component" value="Unassembled WGS sequence"/>
</dbReference>
<protein>
    <recommendedName>
        <fullName evidence="3">DUF4219 domain-containing protein</fullName>
    </recommendedName>
</protein>
<dbReference type="EMBL" id="JASCZI010003891">
    <property type="protein sequence ID" value="MED6116981.1"/>
    <property type="molecule type" value="Genomic_DNA"/>
</dbReference>
<feature type="non-terminal residue" evidence="1">
    <location>
        <position position="53"/>
    </location>
</feature>
<organism evidence="1 2">
    <name type="scientific">Stylosanthes scabra</name>
    <dbReference type="NCBI Taxonomy" id="79078"/>
    <lineage>
        <taxon>Eukaryota</taxon>
        <taxon>Viridiplantae</taxon>
        <taxon>Streptophyta</taxon>
        <taxon>Embryophyta</taxon>
        <taxon>Tracheophyta</taxon>
        <taxon>Spermatophyta</taxon>
        <taxon>Magnoliopsida</taxon>
        <taxon>eudicotyledons</taxon>
        <taxon>Gunneridae</taxon>
        <taxon>Pentapetalae</taxon>
        <taxon>rosids</taxon>
        <taxon>fabids</taxon>
        <taxon>Fabales</taxon>
        <taxon>Fabaceae</taxon>
        <taxon>Papilionoideae</taxon>
        <taxon>50 kb inversion clade</taxon>
        <taxon>dalbergioids sensu lato</taxon>
        <taxon>Dalbergieae</taxon>
        <taxon>Pterocarpus clade</taxon>
        <taxon>Stylosanthes</taxon>
    </lineage>
</organism>
<sequence length="53" mass="6237">MDGPSTSYNIYASEGYSTTCPPLFDGTNYSRWKNKMRIWICAQDIRIWKIVEE</sequence>
<evidence type="ECO:0008006" key="3">
    <source>
        <dbReference type="Google" id="ProtNLM"/>
    </source>
</evidence>
<keyword evidence="2" id="KW-1185">Reference proteome</keyword>
<reference evidence="1 2" key="1">
    <citation type="journal article" date="2023" name="Plants (Basel)">
        <title>Bridging the Gap: Combining Genomics and Transcriptomics Approaches to Understand Stylosanthes scabra, an Orphan Legume from the Brazilian Caatinga.</title>
        <authorList>
            <person name="Ferreira-Neto J.R.C."/>
            <person name="da Silva M.D."/>
            <person name="Binneck E."/>
            <person name="de Melo N.F."/>
            <person name="da Silva R.H."/>
            <person name="de Melo A.L.T.M."/>
            <person name="Pandolfi V."/>
            <person name="Bustamante F.O."/>
            <person name="Brasileiro-Vidal A.C."/>
            <person name="Benko-Iseppon A.M."/>
        </authorList>
    </citation>
    <scope>NUCLEOTIDE SEQUENCE [LARGE SCALE GENOMIC DNA]</scope>
    <source>
        <tissue evidence="1">Leaves</tissue>
    </source>
</reference>
<comment type="caution">
    <text evidence="1">The sequence shown here is derived from an EMBL/GenBank/DDBJ whole genome shotgun (WGS) entry which is preliminary data.</text>
</comment>
<gene>
    <name evidence="1" type="ORF">PIB30_105490</name>
</gene>